<protein>
    <recommendedName>
        <fullName evidence="8">Claudin</fullName>
    </recommendedName>
</protein>
<proteinExistence type="predicted"/>
<keyword evidence="4 5" id="KW-0472">Membrane</keyword>
<dbReference type="InterPro" id="IPR050579">
    <property type="entry name" value="PMP-22/EMP/MP20-like"/>
</dbReference>
<evidence type="ECO:0000256" key="2">
    <source>
        <dbReference type="ARBA" id="ARBA00022692"/>
    </source>
</evidence>
<organism evidence="6 7">
    <name type="scientific">Potamilus streckersoni</name>
    <dbReference type="NCBI Taxonomy" id="2493646"/>
    <lineage>
        <taxon>Eukaryota</taxon>
        <taxon>Metazoa</taxon>
        <taxon>Spiralia</taxon>
        <taxon>Lophotrochozoa</taxon>
        <taxon>Mollusca</taxon>
        <taxon>Bivalvia</taxon>
        <taxon>Autobranchia</taxon>
        <taxon>Heteroconchia</taxon>
        <taxon>Palaeoheterodonta</taxon>
        <taxon>Unionida</taxon>
        <taxon>Unionoidea</taxon>
        <taxon>Unionidae</taxon>
        <taxon>Ambleminae</taxon>
        <taxon>Lampsilini</taxon>
        <taxon>Potamilus</taxon>
    </lineage>
</organism>
<dbReference type="EMBL" id="JAEAOA010000308">
    <property type="protein sequence ID" value="KAK3605301.1"/>
    <property type="molecule type" value="Genomic_DNA"/>
</dbReference>
<evidence type="ECO:0000256" key="3">
    <source>
        <dbReference type="ARBA" id="ARBA00022989"/>
    </source>
</evidence>
<keyword evidence="3 5" id="KW-1133">Transmembrane helix</keyword>
<comment type="subcellular location">
    <subcellularLocation>
        <location evidence="1">Membrane</location>
        <topology evidence="1">Multi-pass membrane protein</topology>
    </subcellularLocation>
</comment>
<dbReference type="InterPro" id="IPR004031">
    <property type="entry name" value="PMP22/EMP/MP20/Claudin"/>
</dbReference>
<evidence type="ECO:0000256" key="4">
    <source>
        <dbReference type="ARBA" id="ARBA00023136"/>
    </source>
</evidence>
<name>A0AAE0T7Q9_9BIVA</name>
<keyword evidence="7" id="KW-1185">Reference proteome</keyword>
<dbReference type="GO" id="GO:0005886">
    <property type="term" value="C:plasma membrane"/>
    <property type="evidence" value="ECO:0007669"/>
    <property type="project" value="TreeGrafter"/>
</dbReference>
<evidence type="ECO:0000313" key="7">
    <source>
        <dbReference type="Proteomes" id="UP001195483"/>
    </source>
</evidence>
<reference evidence="6" key="3">
    <citation type="submission" date="2023-05" db="EMBL/GenBank/DDBJ databases">
        <authorList>
            <person name="Smith C.H."/>
        </authorList>
    </citation>
    <scope>NUCLEOTIDE SEQUENCE</scope>
    <source>
        <strain evidence="6">CHS0354</strain>
        <tissue evidence="6">Mantle</tissue>
    </source>
</reference>
<accession>A0AAE0T7Q9</accession>
<feature type="transmembrane region" description="Helical" evidence="5">
    <location>
        <begin position="169"/>
        <end position="188"/>
    </location>
</feature>
<dbReference type="PANTHER" id="PTHR10671:SF108">
    <property type="entry name" value="CLAUDIN FAMILY PROTEIN-RELATED"/>
    <property type="match status" value="1"/>
</dbReference>
<feature type="transmembrane region" description="Helical" evidence="5">
    <location>
        <begin position="125"/>
        <end position="149"/>
    </location>
</feature>
<evidence type="ECO:0008006" key="8">
    <source>
        <dbReference type="Google" id="ProtNLM"/>
    </source>
</evidence>
<dbReference type="Proteomes" id="UP001195483">
    <property type="component" value="Unassembled WGS sequence"/>
</dbReference>
<keyword evidence="2 5" id="KW-0812">Transmembrane</keyword>
<evidence type="ECO:0000256" key="5">
    <source>
        <dbReference type="SAM" id="Phobius"/>
    </source>
</evidence>
<dbReference type="PANTHER" id="PTHR10671">
    <property type="entry name" value="EPITHELIAL MEMBRANE PROTEIN-RELATED"/>
    <property type="match status" value="1"/>
</dbReference>
<dbReference type="AlphaFoldDB" id="A0AAE0T7Q9"/>
<reference evidence="6" key="1">
    <citation type="journal article" date="2021" name="Genome Biol. Evol.">
        <title>A High-Quality Reference Genome for a Parasitic Bivalve with Doubly Uniparental Inheritance (Bivalvia: Unionida).</title>
        <authorList>
            <person name="Smith C.H."/>
        </authorList>
    </citation>
    <scope>NUCLEOTIDE SEQUENCE</scope>
    <source>
        <strain evidence="6">CHS0354</strain>
    </source>
</reference>
<evidence type="ECO:0000256" key="1">
    <source>
        <dbReference type="ARBA" id="ARBA00004141"/>
    </source>
</evidence>
<sequence>MLDDVLNKKLELVKKRCMMGVLSYAALGCTCASLVFSIISIALPYWQFSEIGVGGFSVKYYSGLWSYCKEQTSFGKSESKCTSFEEVQDFFKATRALEILGLLLVVSAGAIGALKLFVMKENELFVQIAGGLAVAAGVFMITGAIIYAAKTQNQESTLLTSQPGLHAGFALAIVSGVISFISSGLFFASKSN</sequence>
<gene>
    <name evidence="6" type="ORF">CHS0354_003944</name>
</gene>
<feature type="transmembrane region" description="Helical" evidence="5">
    <location>
        <begin position="21"/>
        <end position="46"/>
    </location>
</feature>
<feature type="transmembrane region" description="Helical" evidence="5">
    <location>
        <begin position="99"/>
        <end position="118"/>
    </location>
</feature>
<reference evidence="6" key="2">
    <citation type="journal article" date="2021" name="Genome Biol. Evol.">
        <title>Developing a high-quality reference genome for a parasitic bivalve with doubly uniparental inheritance (Bivalvia: Unionida).</title>
        <authorList>
            <person name="Smith C.H."/>
        </authorList>
    </citation>
    <scope>NUCLEOTIDE SEQUENCE</scope>
    <source>
        <strain evidence="6">CHS0354</strain>
        <tissue evidence="6">Mantle</tissue>
    </source>
</reference>
<dbReference type="Gene3D" id="1.20.140.150">
    <property type="match status" value="1"/>
</dbReference>
<comment type="caution">
    <text evidence="6">The sequence shown here is derived from an EMBL/GenBank/DDBJ whole genome shotgun (WGS) entry which is preliminary data.</text>
</comment>
<evidence type="ECO:0000313" key="6">
    <source>
        <dbReference type="EMBL" id="KAK3605301.1"/>
    </source>
</evidence>
<dbReference type="Pfam" id="PF00822">
    <property type="entry name" value="PMP22_Claudin"/>
    <property type="match status" value="1"/>
</dbReference>